<protein>
    <submittedName>
        <fullName evidence="2">Uncharacterized protein</fullName>
    </submittedName>
</protein>
<keyword evidence="1" id="KW-0732">Signal</keyword>
<dbReference type="EMBL" id="WHLY01000002">
    <property type="protein sequence ID" value="MPR35634.1"/>
    <property type="molecule type" value="Genomic_DNA"/>
</dbReference>
<feature type="chain" id="PRO_5028970138" evidence="1">
    <location>
        <begin position="20"/>
        <end position="148"/>
    </location>
</feature>
<reference evidence="2 3" key="1">
    <citation type="submission" date="2019-10" db="EMBL/GenBank/DDBJ databases">
        <title>Draft Genome Sequence of Cytophagaceae sp. SJW1-29.</title>
        <authorList>
            <person name="Choi A."/>
        </authorList>
    </citation>
    <scope>NUCLEOTIDE SEQUENCE [LARGE SCALE GENOMIC DNA]</scope>
    <source>
        <strain evidence="2 3">SJW1-29</strain>
    </source>
</reference>
<accession>A0A7C9BJN0</accession>
<keyword evidence="3" id="KW-1185">Reference proteome</keyword>
<organism evidence="2 3">
    <name type="scientific">Salmonirosea aquatica</name>
    <dbReference type="NCBI Taxonomy" id="2654236"/>
    <lineage>
        <taxon>Bacteria</taxon>
        <taxon>Pseudomonadati</taxon>
        <taxon>Bacteroidota</taxon>
        <taxon>Cytophagia</taxon>
        <taxon>Cytophagales</taxon>
        <taxon>Spirosomataceae</taxon>
        <taxon>Salmonirosea</taxon>
    </lineage>
</organism>
<dbReference type="AlphaFoldDB" id="A0A7C9BJN0"/>
<evidence type="ECO:0000313" key="2">
    <source>
        <dbReference type="EMBL" id="MPR35634.1"/>
    </source>
</evidence>
<evidence type="ECO:0000313" key="3">
    <source>
        <dbReference type="Proteomes" id="UP000479293"/>
    </source>
</evidence>
<name>A0A7C9BJN0_9BACT</name>
<dbReference type="RefSeq" id="WP_152762863.1">
    <property type="nucleotide sequence ID" value="NZ_WHLY01000002.1"/>
</dbReference>
<sequence length="148" mass="16413">MSKLLISCMLGLTITLSHAQTKTRAFFMVGDYSQPEWEKLAFEVDGTKCSIMYAYRKHETGYPLKILGVGKVGNAKALRVSIPGFNKTYLIYKDVPKKGLVMVSEDQSYRKFFALGYEGPVNGVGTFCASCANEPAEAFALVDSFLER</sequence>
<comment type="caution">
    <text evidence="2">The sequence shown here is derived from an EMBL/GenBank/DDBJ whole genome shotgun (WGS) entry which is preliminary data.</text>
</comment>
<feature type="signal peptide" evidence="1">
    <location>
        <begin position="1"/>
        <end position="19"/>
    </location>
</feature>
<gene>
    <name evidence="2" type="ORF">GBK04_20335</name>
</gene>
<dbReference type="Proteomes" id="UP000479293">
    <property type="component" value="Unassembled WGS sequence"/>
</dbReference>
<proteinExistence type="predicted"/>
<evidence type="ECO:0000256" key="1">
    <source>
        <dbReference type="SAM" id="SignalP"/>
    </source>
</evidence>